<evidence type="ECO:0000256" key="1">
    <source>
        <dbReference type="ARBA" id="ARBA00022737"/>
    </source>
</evidence>
<feature type="domain" description="K Homology" evidence="4">
    <location>
        <begin position="289"/>
        <end position="359"/>
    </location>
</feature>
<dbReference type="Gene3D" id="3.30.1370.10">
    <property type="entry name" value="K Homology domain, type 1"/>
    <property type="match status" value="3"/>
</dbReference>
<evidence type="ECO:0000313" key="6">
    <source>
        <dbReference type="Proteomes" id="UP001642464"/>
    </source>
</evidence>
<organism evidence="5 6">
    <name type="scientific">Durusdinium trenchii</name>
    <dbReference type="NCBI Taxonomy" id="1381693"/>
    <lineage>
        <taxon>Eukaryota</taxon>
        <taxon>Sar</taxon>
        <taxon>Alveolata</taxon>
        <taxon>Dinophyceae</taxon>
        <taxon>Suessiales</taxon>
        <taxon>Symbiodiniaceae</taxon>
        <taxon>Durusdinium</taxon>
    </lineage>
</organism>
<feature type="domain" description="K Homology" evidence="4">
    <location>
        <begin position="108"/>
        <end position="177"/>
    </location>
</feature>
<comment type="caution">
    <text evidence="5">The sequence shown here is derived from an EMBL/GenBank/DDBJ whole genome shotgun (WGS) entry which is preliminary data.</text>
</comment>
<dbReference type="InterPro" id="IPR004087">
    <property type="entry name" value="KH_dom"/>
</dbReference>
<evidence type="ECO:0000259" key="4">
    <source>
        <dbReference type="SMART" id="SM00322"/>
    </source>
</evidence>
<feature type="region of interest" description="Disordered" evidence="3">
    <location>
        <begin position="222"/>
        <end position="264"/>
    </location>
</feature>
<keyword evidence="6" id="KW-1185">Reference proteome</keyword>
<evidence type="ECO:0000256" key="2">
    <source>
        <dbReference type="PROSITE-ProRule" id="PRU00117"/>
    </source>
</evidence>
<protein>
    <submittedName>
        <fullName evidence="5">RNA-binding protein Nova-2 (Astrocytic NOVA1-like RNA-binding protein) (Neuro-oncological ventral antigen 2)</fullName>
    </submittedName>
</protein>
<keyword evidence="1" id="KW-0677">Repeat</keyword>
<proteinExistence type="predicted"/>
<accession>A0ABP0M4V5</accession>
<dbReference type="PANTHER" id="PTHR10288">
    <property type="entry name" value="KH DOMAIN CONTAINING RNA BINDING PROTEIN"/>
    <property type="match status" value="1"/>
</dbReference>
<dbReference type="CDD" id="cd00105">
    <property type="entry name" value="KH-I"/>
    <property type="match status" value="2"/>
</dbReference>
<dbReference type="Pfam" id="PF00013">
    <property type="entry name" value="KH_1"/>
    <property type="match status" value="3"/>
</dbReference>
<feature type="compositionally biased region" description="Basic and acidic residues" evidence="3">
    <location>
        <begin position="222"/>
        <end position="234"/>
    </location>
</feature>
<sequence>MGGDAAGKGGSRRFAFKALCPNELIARMLGKGGSRKDQLQDETGCRIIISGRDEYFPGTRFRVLVILGDNAEAMLGVLDHLIADIIEFGKKEKLNPGTEAEFLGPDPNTYVLRCVVTKQMSSAIIGPKGNNARAIREESACKVVIDSNVTSGHQQVKLIGEPRGLHLALQMVNRHIQDQFGTPGYTDWSTIKSFDRSGNPIHCSPGELNFGRADVRHDARGYDAHEERERERTPRGPAAPAPGPRGRVAIPPPSSLTTVTAPDRGEVDSSLLTALVDTARTFPAGALEAEYTITCELPSDKVGLLIGKRGEDVQRIRKATGTYVHFDPVQDGADGQTLTIRGPMLKVYRAHALLMRRYHETTADVVQDTSPAVVPDRKEEQRVQDLEAQLQQLQRQMEEVKQMRSSTGPPTMAPRAKGPGKGRKGR</sequence>
<dbReference type="InterPro" id="IPR004088">
    <property type="entry name" value="KH_dom_type_1"/>
</dbReference>
<evidence type="ECO:0000256" key="3">
    <source>
        <dbReference type="SAM" id="MobiDB-lite"/>
    </source>
</evidence>
<dbReference type="SMART" id="SM00322">
    <property type="entry name" value="KH"/>
    <property type="match status" value="3"/>
</dbReference>
<dbReference type="Proteomes" id="UP001642464">
    <property type="component" value="Unassembled WGS sequence"/>
</dbReference>
<feature type="region of interest" description="Disordered" evidence="3">
    <location>
        <begin position="394"/>
        <end position="426"/>
    </location>
</feature>
<dbReference type="EMBL" id="CAXAMM010019602">
    <property type="protein sequence ID" value="CAK9046071.1"/>
    <property type="molecule type" value="Genomic_DNA"/>
</dbReference>
<dbReference type="InterPro" id="IPR036612">
    <property type="entry name" value="KH_dom_type_1_sf"/>
</dbReference>
<name>A0ABP0M4V5_9DINO</name>
<gene>
    <name evidence="5" type="ORF">SCF082_LOCUS25984</name>
</gene>
<dbReference type="PROSITE" id="PS50084">
    <property type="entry name" value="KH_TYPE_1"/>
    <property type="match status" value="3"/>
</dbReference>
<reference evidence="5 6" key="1">
    <citation type="submission" date="2024-02" db="EMBL/GenBank/DDBJ databases">
        <authorList>
            <person name="Chen Y."/>
            <person name="Shah S."/>
            <person name="Dougan E. K."/>
            <person name="Thang M."/>
            <person name="Chan C."/>
        </authorList>
    </citation>
    <scope>NUCLEOTIDE SEQUENCE [LARGE SCALE GENOMIC DNA]</scope>
</reference>
<keyword evidence="2" id="KW-0694">RNA-binding</keyword>
<evidence type="ECO:0000313" key="5">
    <source>
        <dbReference type="EMBL" id="CAK9046071.1"/>
    </source>
</evidence>
<dbReference type="SUPFAM" id="SSF54791">
    <property type="entry name" value="Eukaryotic type KH-domain (KH-domain type I)"/>
    <property type="match status" value="3"/>
</dbReference>
<feature type="domain" description="K Homology" evidence="4">
    <location>
        <begin position="12"/>
        <end position="87"/>
    </location>
</feature>